<keyword evidence="2" id="KW-0645">Protease</keyword>
<gene>
    <name evidence="6" type="ORF">FSP39_001549</name>
</gene>
<feature type="compositionally biased region" description="Basic residues" evidence="5">
    <location>
        <begin position="396"/>
        <end position="408"/>
    </location>
</feature>
<dbReference type="Proteomes" id="UP001186944">
    <property type="component" value="Unassembled WGS sequence"/>
</dbReference>
<keyword evidence="3" id="KW-0378">Hydrolase</keyword>
<organism evidence="6 7">
    <name type="scientific">Pinctada imbricata</name>
    <name type="common">Atlantic pearl-oyster</name>
    <name type="synonym">Pinctada martensii</name>
    <dbReference type="NCBI Taxonomy" id="66713"/>
    <lineage>
        <taxon>Eukaryota</taxon>
        <taxon>Metazoa</taxon>
        <taxon>Spiralia</taxon>
        <taxon>Lophotrochozoa</taxon>
        <taxon>Mollusca</taxon>
        <taxon>Bivalvia</taxon>
        <taxon>Autobranchia</taxon>
        <taxon>Pteriomorphia</taxon>
        <taxon>Pterioida</taxon>
        <taxon>Pterioidea</taxon>
        <taxon>Pteriidae</taxon>
        <taxon>Pinctada</taxon>
    </lineage>
</organism>
<sequence length="689" mass="78725">MTKKTNKKYAKGSLKTPVKTYEQQPVKFAGAICPLNLEEQKEKFLKHGKLPKFVLKGSEEEIENLYQKACNQIRFDLFGEAEHILKVIKEKYGDGENYLDAMYGERISKEQATEVLTKYLVENNLDGAMSIIWCNDLVSSAKMMWIGPHAKANKPESRTYSFWIKDNLDNIFIRDYGIRCLADHEIGTHFFRSFNDGLQPWYSDRKRFNLRGLGSLEELRTEEGLAAINTILNAKAHYLWGPALQYYSACKSAEMTFKQLYDHLSMYIKNTDYRWRLCMRVKRGLIDPNDLGGYGKDQCYFEGAVEILRNLDEIDFQLLMSGKMCVDELNRCKRLSRTDCVKLPAFMRNETKYKKQLRAISTLNGLNMQRPKVNPPAVYMQRLRRGRRIGPENGKKVRHRVRRTKNRSKVAQPGSGSDSITSSESTESECEEKSTETKKGQGNKKPASLPFKPNFLFEPMGDNILSDLVSCCRDQCNSAKPEEKEEKDDLKLQLDCSYNNNMLYPILNDMNGDRQGYLEQRMHPSESPWTLMSGLASNNSNVCTTVIYDGSKEPDLDEPPKTPEVTTHRSVGSESRFSALSYLTDSNAARFGSKSAKHSSVFPHNLSPEYCLFSKVARTVYESGPERFIYPEKSDLLEEMSCAPPLTSRSEAPQTSHPKTLQSTQVIQLPKLLDRRAKSAANCLRKFDI</sequence>
<evidence type="ECO:0000313" key="7">
    <source>
        <dbReference type="Proteomes" id="UP001186944"/>
    </source>
</evidence>
<evidence type="ECO:0000313" key="6">
    <source>
        <dbReference type="EMBL" id="KAK3096593.1"/>
    </source>
</evidence>
<keyword evidence="7" id="KW-1185">Reference proteome</keyword>
<evidence type="ECO:0000256" key="1">
    <source>
        <dbReference type="ARBA" id="ARBA00001947"/>
    </source>
</evidence>
<accession>A0AA88Y263</accession>
<dbReference type="PANTHER" id="PTHR31817">
    <property type="match status" value="1"/>
</dbReference>
<comment type="cofactor">
    <cofactor evidence="1">
        <name>Zn(2+)</name>
        <dbReference type="ChEBI" id="CHEBI:29105"/>
    </cofactor>
</comment>
<evidence type="ECO:0000256" key="4">
    <source>
        <dbReference type="ARBA" id="ARBA00023049"/>
    </source>
</evidence>
<dbReference type="InterPro" id="IPR012548">
    <property type="entry name" value="MATCAP"/>
</dbReference>
<proteinExistence type="predicted"/>
<feature type="compositionally biased region" description="Low complexity" evidence="5">
    <location>
        <begin position="414"/>
        <end position="425"/>
    </location>
</feature>
<feature type="region of interest" description="Disordered" evidence="5">
    <location>
        <begin position="644"/>
        <end position="663"/>
    </location>
</feature>
<dbReference type="AlphaFoldDB" id="A0AA88Y263"/>
<keyword evidence="4" id="KW-0482">Metalloprotease</keyword>
<feature type="region of interest" description="Disordered" evidence="5">
    <location>
        <begin position="551"/>
        <end position="571"/>
    </location>
</feature>
<name>A0AA88Y263_PINIB</name>
<evidence type="ECO:0000256" key="5">
    <source>
        <dbReference type="SAM" id="MobiDB-lite"/>
    </source>
</evidence>
<feature type="compositionally biased region" description="Basic and acidic residues" evidence="5">
    <location>
        <begin position="551"/>
        <end position="561"/>
    </location>
</feature>
<feature type="compositionally biased region" description="Polar residues" evidence="5">
    <location>
        <begin position="647"/>
        <end position="663"/>
    </location>
</feature>
<dbReference type="PANTHER" id="PTHR31817:SF5">
    <property type="match status" value="1"/>
</dbReference>
<reference evidence="6" key="1">
    <citation type="submission" date="2019-08" db="EMBL/GenBank/DDBJ databases">
        <title>The improved chromosome-level genome for the pearl oyster Pinctada fucata martensii using PacBio sequencing and Hi-C.</title>
        <authorList>
            <person name="Zheng Z."/>
        </authorList>
    </citation>
    <scope>NUCLEOTIDE SEQUENCE</scope>
    <source>
        <strain evidence="6">ZZ-2019</strain>
        <tissue evidence="6">Adductor muscle</tissue>
    </source>
</reference>
<evidence type="ECO:0000256" key="3">
    <source>
        <dbReference type="ARBA" id="ARBA00022801"/>
    </source>
</evidence>
<protein>
    <submittedName>
        <fullName evidence="6">Uncharacterized protein</fullName>
    </submittedName>
</protein>
<feature type="region of interest" description="Disordered" evidence="5">
    <location>
        <begin position="381"/>
        <end position="450"/>
    </location>
</feature>
<dbReference type="GO" id="GO:0008237">
    <property type="term" value="F:metallopeptidase activity"/>
    <property type="evidence" value="ECO:0007669"/>
    <property type="project" value="UniProtKB-KW"/>
</dbReference>
<dbReference type="EMBL" id="VSWD01000007">
    <property type="protein sequence ID" value="KAK3096593.1"/>
    <property type="molecule type" value="Genomic_DNA"/>
</dbReference>
<evidence type="ECO:0000256" key="2">
    <source>
        <dbReference type="ARBA" id="ARBA00022670"/>
    </source>
</evidence>
<dbReference type="GO" id="GO:0006508">
    <property type="term" value="P:proteolysis"/>
    <property type="evidence" value="ECO:0007669"/>
    <property type="project" value="UniProtKB-KW"/>
</dbReference>
<dbReference type="Pfam" id="PF08014">
    <property type="entry name" value="MATCAP"/>
    <property type="match status" value="1"/>
</dbReference>
<comment type="caution">
    <text evidence="6">The sequence shown here is derived from an EMBL/GenBank/DDBJ whole genome shotgun (WGS) entry which is preliminary data.</text>
</comment>
<dbReference type="SMART" id="SM01154">
    <property type="entry name" value="DUF1704"/>
    <property type="match status" value="1"/>
</dbReference>